<dbReference type="GO" id="GO:0043165">
    <property type="term" value="P:Gram-negative-bacterium-type cell outer membrane assembly"/>
    <property type="evidence" value="ECO:0007669"/>
    <property type="project" value="InterPro"/>
</dbReference>
<dbReference type="GO" id="GO:0003755">
    <property type="term" value="F:peptidyl-prolyl cis-trans isomerase activity"/>
    <property type="evidence" value="ECO:0007669"/>
    <property type="project" value="UniProtKB-UniRule"/>
</dbReference>
<evidence type="ECO:0000256" key="6">
    <source>
        <dbReference type="ARBA" id="ARBA00023235"/>
    </source>
</evidence>
<dbReference type="PANTHER" id="PTHR47637:SF1">
    <property type="entry name" value="CHAPERONE SURA"/>
    <property type="match status" value="1"/>
</dbReference>
<dbReference type="InterPro" id="IPR015391">
    <property type="entry name" value="SurA_N"/>
</dbReference>
<dbReference type="InterPro" id="IPR027304">
    <property type="entry name" value="Trigger_fact/SurA_dom_sf"/>
</dbReference>
<evidence type="ECO:0000259" key="8">
    <source>
        <dbReference type="PROSITE" id="PS50198"/>
    </source>
</evidence>
<evidence type="ECO:0000256" key="5">
    <source>
        <dbReference type="ARBA" id="ARBA00023186"/>
    </source>
</evidence>
<keyword evidence="4 7" id="KW-0697">Rotamase</keyword>
<dbReference type="InterPro" id="IPR046357">
    <property type="entry name" value="PPIase_dom_sf"/>
</dbReference>
<protein>
    <recommendedName>
        <fullName evidence="7">Chaperone SurA</fullName>
    </recommendedName>
    <alternativeName>
        <fullName evidence="7">Peptidyl-prolyl cis-trans isomerase SurA</fullName>
        <shortName evidence="7">PPIase SurA</shortName>
        <ecNumber evidence="7">5.2.1.8</ecNumber>
    </alternativeName>
    <alternativeName>
        <fullName evidence="7">Rotamase SurA</fullName>
    </alternativeName>
</protein>
<gene>
    <name evidence="7 9" type="primary">surA</name>
    <name evidence="9" type="ORF">LMG28138_00895</name>
</gene>
<dbReference type="SUPFAM" id="SSF109998">
    <property type="entry name" value="Triger factor/SurA peptide-binding domain-like"/>
    <property type="match status" value="1"/>
</dbReference>
<comment type="function">
    <text evidence="7">Chaperone involved in the correct folding and assembly of outer membrane proteins. Recognizes specific patterns of aromatic residues and the orientation of their side chains, which are found more frequently in integral outer membrane proteins. May act in both early periplasmic and late outer membrane-associated steps of protein maturation.</text>
</comment>
<dbReference type="GO" id="GO:0042277">
    <property type="term" value="F:peptide binding"/>
    <property type="evidence" value="ECO:0007669"/>
    <property type="project" value="InterPro"/>
</dbReference>
<proteinExistence type="inferred from homology"/>
<comment type="domain">
    <text evidence="7">The PPIase activity resides only in the second parvulin domain. The N-terminal region and the C-terminal tail are necessary and sufficient for the chaperone activity of SurA. The PPIase activity is dispensable for SurA to function as a chaperone. The N-terminal region and the C-terminal tail are also required for porin recognition.</text>
</comment>
<feature type="chain" id="PRO_5029066935" description="Chaperone SurA" evidence="7">
    <location>
        <begin position="35"/>
        <end position="460"/>
    </location>
</feature>
<dbReference type="AlphaFoldDB" id="A0A6S7AW92"/>
<dbReference type="Gene3D" id="1.10.4030.10">
    <property type="entry name" value="Porin chaperone SurA, peptide-binding domain"/>
    <property type="match status" value="1"/>
</dbReference>
<dbReference type="Pfam" id="PF00639">
    <property type="entry name" value="Rotamase"/>
    <property type="match status" value="2"/>
</dbReference>
<feature type="domain" description="PpiC" evidence="8">
    <location>
        <begin position="310"/>
        <end position="409"/>
    </location>
</feature>
<dbReference type="InterPro" id="IPR000297">
    <property type="entry name" value="PPIase_PpiC"/>
</dbReference>
<keyword evidence="1 7" id="KW-0732">Signal</keyword>
<evidence type="ECO:0000256" key="3">
    <source>
        <dbReference type="ARBA" id="ARBA00022764"/>
    </source>
</evidence>
<comment type="subcellular location">
    <subcellularLocation>
        <location evidence="7">Periplasm</location>
    </subcellularLocation>
    <text evidence="7">Is capable of associating with the outer membrane.</text>
</comment>
<keyword evidence="5 7" id="KW-0143">Chaperone</keyword>
<dbReference type="EC" id="5.2.1.8" evidence="7"/>
<dbReference type="Gene3D" id="3.10.50.40">
    <property type="match status" value="2"/>
</dbReference>
<name>A0A6S7AW92_9BURK</name>
<dbReference type="GO" id="GO:0051082">
    <property type="term" value="F:unfolded protein binding"/>
    <property type="evidence" value="ECO:0007669"/>
    <property type="project" value="UniProtKB-UniRule"/>
</dbReference>
<dbReference type="Proteomes" id="UP000494115">
    <property type="component" value="Unassembled WGS sequence"/>
</dbReference>
<dbReference type="PROSITE" id="PS50198">
    <property type="entry name" value="PPIC_PPIASE_2"/>
    <property type="match status" value="2"/>
</dbReference>
<evidence type="ECO:0000256" key="4">
    <source>
        <dbReference type="ARBA" id="ARBA00023110"/>
    </source>
</evidence>
<accession>A0A6S7AW92</accession>
<dbReference type="GO" id="GO:0006457">
    <property type="term" value="P:protein folding"/>
    <property type="evidence" value="ECO:0007669"/>
    <property type="project" value="UniProtKB-UniRule"/>
</dbReference>
<organism evidence="9 10">
    <name type="scientific">Pararobbsia alpina</name>
    <dbReference type="NCBI Taxonomy" id="621374"/>
    <lineage>
        <taxon>Bacteria</taxon>
        <taxon>Pseudomonadati</taxon>
        <taxon>Pseudomonadota</taxon>
        <taxon>Betaproteobacteria</taxon>
        <taxon>Burkholderiales</taxon>
        <taxon>Burkholderiaceae</taxon>
        <taxon>Pararobbsia</taxon>
    </lineage>
</organism>
<comment type="catalytic activity">
    <reaction evidence="7">
        <text>[protein]-peptidylproline (omega=180) = [protein]-peptidylproline (omega=0)</text>
        <dbReference type="Rhea" id="RHEA:16237"/>
        <dbReference type="Rhea" id="RHEA-COMP:10747"/>
        <dbReference type="Rhea" id="RHEA-COMP:10748"/>
        <dbReference type="ChEBI" id="CHEBI:83833"/>
        <dbReference type="ChEBI" id="CHEBI:83834"/>
        <dbReference type="EC" id="5.2.1.8"/>
    </reaction>
</comment>
<keyword evidence="3 7" id="KW-0574">Periplasm</keyword>
<evidence type="ECO:0000313" key="10">
    <source>
        <dbReference type="Proteomes" id="UP000494115"/>
    </source>
</evidence>
<evidence type="ECO:0000256" key="1">
    <source>
        <dbReference type="ARBA" id="ARBA00022729"/>
    </source>
</evidence>
<dbReference type="EMBL" id="CADIKM010000003">
    <property type="protein sequence ID" value="CAB3779773.1"/>
    <property type="molecule type" value="Genomic_DNA"/>
</dbReference>
<sequence length="460" mass="50440" precursor="true">MKTVKPVCWRLSTALVVPLLALTALLCTVQSARAQALDGGTSVDPVDRVAAVVNNGVITQRELDDRTALIQNRLKQQNSALPPEADLKRQVLDQMVLERIQIEKAQDDGITVDDAMVQRTLERLAATNHMTLDQYRDRLTAEGVPWSTFQRDARNELLLSRLREREVDSKVQVSDTEVVAYLASQRGPGAPQNDLHVQLIEFKAPASLAQGELDAIQAKAQSVLQQASASGANFGKLAQQYSQADDAAKTSGDLGFKSPGSLPDEVVAATSSLRPGQVDTEIVKGDGVLYIVKLVDRRPAQSSGADAPKMVQTHVQHILLRVGGSMSEPAARQQLLDIKQKLLAHNGDFATYARTYSQDGSAQQGGDLGWISPGETVPDFERAMNNLKVDEISDPVRTEYGYHLIQVLGRRDADVNVQKQQDLARQALGQRKAEQAYSDWLRELRDSSYVHYETMPNGAN</sequence>
<feature type="signal peptide" evidence="7">
    <location>
        <begin position="1"/>
        <end position="34"/>
    </location>
</feature>
<keyword evidence="6 7" id="KW-0413">Isomerase</keyword>
<dbReference type="GO" id="GO:0030288">
    <property type="term" value="C:outer membrane-bounded periplasmic space"/>
    <property type="evidence" value="ECO:0007669"/>
    <property type="project" value="InterPro"/>
</dbReference>
<dbReference type="SUPFAM" id="SSF54534">
    <property type="entry name" value="FKBP-like"/>
    <property type="match status" value="2"/>
</dbReference>
<keyword evidence="10" id="KW-1185">Reference proteome</keyword>
<dbReference type="InterPro" id="IPR023034">
    <property type="entry name" value="PPIase_SurA"/>
</dbReference>
<dbReference type="Pfam" id="PF09312">
    <property type="entry name" value="SurA_N"/>
    <property type="match status" value="1"/>
</dbReference>
<evidence type="ECO:0000256" key="7">
    <source>
        <dbReference type="HAMAP-Rule" id="MF_01183"/>
    </source>
</evidence>
<dbReference type="InterPro" id="IPR050280">
    <property type="entry name" value="OMP_Chaperone_SurA"/>
</dbReference>
<dbReference type="PANTHER" id="PTHR47637">
    <property type="entry name" value="CHAPERONE SURA"/>
    <property type="match status" value="1"/>
</dbReference>
<keyword evidence="2 7" id="KW-0677">Repeat</keyword>
<reference evidence="9 10" key="1">
    <citation type="submission" date="2020-04" db="EMBL/GenBank/DDBJ databases">
        <authorList>
            <person name="De Canck E."/>
        </authorList>
    </citation>
    <scope>NUCLEOTIDE SEQUENCE [LARGE SCALE GENOMIC DNA]</scope>
    <source>
        <strain evidence="9 10">LMG 28138</strain>
    </source>
</reference>
<feature type="domain" description="PpiC" evidence="8">
    <location>
        <begin position="192"/>
        <end position="296"/>
    </location>
</feature>
<dbReference type="HAMAP" id="MF_01183">
    <property type="entry name" value="Chaperone_SurA"/>
    <property type="match status" value="1"/>
</dbReference>
<evidence type="ECO:0000256" key="2">
    <source>
        <dbReference type="ARBA" id="ARBA00022737"/>
    </source>
</evidence>
<evidence type="ECO:0000313" key="9">
    <source>
        <dbReference type="EMBL" id="CAB3779773.1"/>
    </source>
</evidence>
<dbReference type="RefSeq" id="WP_175103442.1">
    <property type="nucleotide sequence ID" value="NZ_CADIKM010000003.1"/>
</dbReference>
<dbReference type="GO" id="GO:0050821">
    <property type="term" value="P:protein stabilization"/>
    <property type="evidence" value="ECO:0007669"/>
    <property type="project" value="InterPro"/>
</dbReference>